<sequence>MQSLLTLCGTLAPYCGVLCFLAPMPTILEVARDKSTGALPLLPYSSMISNSFVWVMYGLLKNLPSVYMSNAVGVTLGTYYFRTYTKYCTTIGAGKQIRTHFRGAACIIVFNMCLAQILEKDMAADIIGKEGVFYCMVLFASPLVALKHVLETKSAASIPLPFTLACFVNCLCWSVTGWFTMKDFNIYFPNLMGLSCACAQLGLKGMYGDKRGKGSGLPK</sequence>
<evidence type="ECO:0000256" key="5">
    <source>
        <dbReference type="ARBA" id="ARBA00022448"/>
    </source>
</evidence>
<keyword evidence="9" id="KW-0677">Repeat</keyword>
<feature type="transmembrane region" description="Helical" evidence="13">
    <location>
        <begin position="101"/>
        <end position="119"/>
    </location>
</feature>
<comment type="similarity">
    <text evidence="3">Belongs to the SWEET sugar transporter family.</text>
</comment>
<feature type="transmembrane region" description="Helical" evidence="13">
    <location>
        <begin position="162"/>
        <end position="180"/>
    </location>
</feature>
<reference evidence="14" key="1">
    <citation type="submission" date="2021-01" db="EMBL/GenBank/DDBJ databases">
        <authorList>
            <person name="Corre E."/>
            <person name="Pelletier E."/>
            <person name="Niang G."/>
            <person name="Scheremetjew M."/>
            <person name="Finn R."/>
            <person name="Kale V."/>
            <person name="Holt S."/>
            <person name="Cochrane G."/>
            <person name="Meng A."/>
            <person name="Brown T."/>
            <person name="Cohen L."/>
        </authorList>
    </citation>
    <scope>NUCLEOTIDE SEQUENCE</scope>
    <source>
        <strain evidence="14">SM1012Den-03</strain>
    </source>
</reference>
<keyword evidence="8 13" id="KW-0812">Transmembrane</keyword>
<proteinExistence type="inferred from homology"/>
<gene>
    <name evidence="14" type="ORF">SMAR0320_LOCUS1423</name>
</gene>
<dbReference type="GO" id="GO:0000139">
    <property type="term" value="C:Golgi membrane"/>
    <property type="evidence" value="ECO:0007669"/>
    <property type="project" value="UniProtKB-SubCell"/>
</dbReference>
<dbReference type="EMBL" id="HBGZ01002015">
    <property type="protein sequence ID" value="CAD9573620.1"/>
    <property type="molecule type" value="Transcribed_RNA"/>
</dbReference>
<keyword evidence="12 13" id="KW-0472">Membrane</keyword>
<comment type="subcellular location">
    <subcellularLocation>
        <location evidence="1">Cell membrane</location>
        <topology evidence="1">Multi-pass membrane protein</topology>
    </subcellularLocation>
    <subcellularLocation>
        <location evidence="2">Golgi apparatus membrane</location>
        <topology evidence="2">Multi-pass membrane protein</topology>
    </subcellularLocation>
</comment>
<feature type="transmembrane region" description="Helical" evidence="13">
    <location>
        <begin position="54"/>
        <end position="81"/>
    </location>
</feature>
<keyword evidence="7" id="KW-0762">Sugar transport</keyword>
<protein>
    <recommendedName>
        <fullName evidence="4">Sugar transporter SWEET1</fullName>
    </recommendedName>
</protein>
<evidence type="ECO:0000256" key="9">
    <source>
        <dbReference type="ARBA" id="ARBA00022737"/>
    </source>
</evidence>
<dbReference type="GO" id="GO:0005886">
    <property type="term" value="C:plasma membrane"/>
    <property type="evidence" value="ECO:0007669"/>
    <property type="project" value="UniProtKB-SubCell"/>
</dbReference>
<dbReference type="InterPro" id="IPR047664">
    <property type="entry name" value="SWEET"/>
</dbReference>
<evidence type="ECO:0000256" key="7">
    <source>
        <dbReference type="ARBA" id="ARBA00022597"/>
    </source>
</evidence>
<evidence type="ECO:0000256" key="8">
    <source>
        <dbReference type="ARBA" id="ARBA00022692"/>
    </source>
</evidence>
<evidence type="ECO:0000256" key="3">
    <source>
        <dbReference type="ARBA" id="ARBA00007809"/>
    </source>
</evidence>
<evidence type="ECO:0000313" key="14">
    <source>
        <dbReference type="EMBL" id="CAD9573620.1"/>
    </source>
</evidence>
<evidence type="ECO:0000256" key="1">
    <source>
        <dbReference type="ARBA" id="ARBA00004651"/>
    </source>
</evidence>
<evidence type="ECO:0000256" key="4">
    <source>
        <dbReference type="ARBA" id="ARBA00021741"/>
    </source>
</evidence>
<name>A0A7S2P3E2_9STRA</name>
<evidence type="ECO:0000256" key="2">
    <source>
        <dbReference type="ARBA" id="ARBA00004653"/>
    </source>
</evidence>
<dbReference type="FunFam" id="1.20.1280.290:FF:000004">
    <property type="entry name" value="Sugar transporter SWEET"/>
    <property type="match status" value="1"/>
</dbReference>
<keyword evidence="11" id="KW-0333">Golgi apparatus</keyword>
<feature type="transmembrane region" description="Helical" evidence="13">
    <location>
        <begin position="131"/>
        <end position="150"/>
    </location>
</feature>
<dbReference type="GO" id="GO:0051119">
    <property type="term" value="F:sugar transmembrane transporter activity"/>
    <property type="evidence" value="ECO:0007669"/>
    <property type="project" value="InterPro"/>
</dbReference>
<dbReference type="PANTHER" id="PTHR10791">
    <property type="entry name" value="RAG1-ACTIVATING PROTEIN 1"/>
    <property type="match status" value="1"/>
</dbReference>
<dbReference type="Pfam" id="PF03083">
    <property type="entry name" value="MtN3_slv"/>
    <property type="match status" value="2"/>
</dbReference>
<evidence type="ECO:0000256" key="11">
    <source>
        <dbReference type="ARBA" id="ARBA00023034"/>
    </source>
</evidence>
<keyword evidence="6" id="KW-1003">Cell membrane</keyword>
<dbReference type="Gene3D" id="1.20.1280.290">
    <property type="match status" value="2"/>
</dbReference>
<keyword evidence="10 13" id="KW-1133">Transmembrane helix</keyword>
<evidence type="ECO:0000256" key="13">
    <source>
        <dbReference type="SAM" id="Phobius"/>
    </source>
</evidence>
<accession>A0A7S2P3E2</accession>
<dbReference type="InterPro" id="IPR004316">
    <property type="entry name" value="SWEET_rpt"/>
</dbReference>
<dbReference type="PANTHER" id="PTHR10791:SF30">
    <property type="entry name" value="SUGAR TRANSPORTER SWEET1"/>
    <property type="match status" value="1"/>
</dbReference>
<organism evidence="14">
    <name type="scientific">Skeletonema marinoi</name>
    <dbReference type="NCBI Taxonomy" id="267567"/>
    <lineage>
        <taxon>Eukaryota</taxon>
        <taxon>Sar</taxon>
        <taxon>Stramenopiles</taxon>
        <taxon>Ochrophyta</taxon>
        <taxon>Bacillariophyta</taxon>
        <taxon>Coscinodiscophyceae</taxon>
        <taxon>Thalassiosirophycidae</taxon>
        <taxon>Thalassiosirales</taxon>
        <taxon>Skeletonemataceae</taxon>
        <taxon>Skeletonema</taxon>
        <taxon>Skeletonema marinoi-dohrnii complex</taxon>
    </lineage>
</organism>
<evidence type="ECO:0000256" key="6">
    <source>
        <dbReference type="ARBA" id="ARBA00022475"/>
    </source>
</evidence>
<feature type="transmembrane region" description="Helical" evidence="13">
    <location>
        <begin position="186"/>
        <end position="203"/>
    </location>
</feature>
<evidence type="ECO:0000256" key="10">
    <source>
        <dbReference type="ARBA" id="ARBA00022989"/>
    </source>
</evidence>
<evidence type="ECO:0000256" key="12">
    <source>
        <dbReference type="ARBA" id="ARBA00023136"/>
    </source>
</evidence>
<keyword evidence="5" id="KW-0813">Transport</keyword>
<dbReference type="AlphaFoldDB" id="A0A7S2P3E2"/>